<feature type="compositionally biased region" description="Polar residues" evidence="1">
    <location>
        <begin position="501"/>
        <end position="510"/>
    </location>
</feature>
<feature type="compositionally biased region" description="Polar residues" evidence="1">
    <location>
        <begin position="577"/>
        <end position="592"/>
    </location>
</feature>
<reference evidence="4 5" key="1">
    <citation type="submission" date="2024-02" db="EMBL/GenBank/DDBJ databases">
        <title>Chromosome-scale genome assembly of the rough periwinkle Littorina saxatilis.</title>
        <authorList>
            <person name="De Jode A."/>
            <person name="Faria R."/>
            <person name="Formenti G."/>
            <person name="Sims Y."/>
            <person name="Smith T.P."/>
            <person name="Tracey A."/>
            <person name="Wood J.M.D."/>
            <person name="Zagrodzka Z.B."/>
            <person name="Johannesson K."/>
            <person name="Butlin R.K."/>
            <person name="Leder E.H."/>
        </authorList>
    </citation>
    <scope>NUCLEOTIDE SEQUENCE [LARGE SCALE GENOMIC DNA]</scope>
    <source>
        <strain evidence="4">Snail1</strain>
        <tissue evidence="4">Muscle</tissue>
    </source>
</reference>
<feature type="compositionally biased region" description="Basic and acidic residues" evidence="1">
    <location>
        <begin position="125"/>
        <end position="154"/>
    </location>
</feature>
<organism evidence="4 5">
    <name type="scientific">Littorina saxatilis</name>
    <dbReference type="NCBI Taxonomy" id="31220"/>
    <lineage>
        <taxon>Eukaryota</taxon>
        <taxon>Metazoa</taxon>
        <taxon>Spiralia</taxon>
        <taxon>Lophotrochozoa</taxon>
        <taxon>Mollusca</taxon>
        <taxon>Gastropoda</taxon>
        <taxon>Caenogastropoda</taxon>
        <taxon>Littorinimorpha</taxon>
        <taxon>Littorinoidea</taxon>
        <taxon>Littorinidae</taxon>
        <taxon>Littorina</taxon>
    </lineage>
</organism>
<keyword evidence="2" id="KW-1133">Transmembrane helix</keyword>
<proteinExistence type="predicted"/>
<feature type="transmembrane region" description="Helical" evidence="2">
    <location>
        <begin position="36"/>
        <end position="53"/>
    </location>
</feature>
<keyword evidence="5" id="KW-1185">Reference proteome</keyword>
<comment type="caution">
    <text evidence="4">The sequence shown here is derived from an EMBL/GenBank/DDBJ whole genome shotgun (WGS) entry which is preliminary data.</text>
</comment>
<dbReference type="Pfam" id="PF05050">
    <property type="entry name" value="Methyltransf_21"/>
    <property type="match status" value="1"/>
</dbReference>
<dbReference type="EMBL" id="JBAMIC010000011">
    <property type="protein sequence ID" value="KAK7100391.1"/>
    <property type="molecule type" value="Genomic_DNA"/>
</dbReference>
<sequence length="939" mass="105140">MQRLLSAGEYGFTHHQASLLPTATTKPKPKMRLKRALMFAILMATLGSTYYFYTLHFKLHSANDELAKNNAAFRGGNSVFHVRAKDSESHKDSPPVAFQLHSERLKTDGEEHHDPQMFQLFPKGVGEKKKPIDQTEEVNKELEPGNEPPDRTREPTTVPTELPNIEDGESDTGDNELGVETPAYDKGVQSPQPSADTNAKQSESALDTGGAPKDNAAKEDAAKREWANRMQEQQRLIEKQAQMLKQFQEHFQAQQQQQPLHAQQQIYAHRQEPLERQQQTSNLNPQQDSFQSQQRHPTKSFDQHQKQILNQGQPQGQDQIQQESSSQDEQQSQDQGQQQLKMQSSDHETAQSLSTTIDQYNADQDLNALSDKPIYQAGYSNSLLDRVENFNGEIKGRFNGLIFKDDNPPAQLAVNGVQPRQKPILNRQDDVFNQDQPGQQKQTIDAAKMFEQARQKGNVFSGSQLTQQFRSPQEQGQILTTIAQSAEHVRDAAKMFEEAGQRNQAKQNMLQNPDGQQSDSNDNSNNDEQPQNENSDPSMIGREGKVHRELTPLEEQSPINEGGANRGLPKYLPRQAPPNNDRNPNAVTTGTGKNADASVENLESQVEQKIHNDPLLEDRFKQMKNDFEGDVRPGVEPKIQPKPDTHSNGIGTEDHNDESKAAVPGKPPSDLIATVYDLTQKAEGAFQCVALRLRVFSRTLCVYPQHTDTGASKQIIQRGTWEERELEEFEAALNTDPSLGAVDLGAGLGVYTLAAASKDRPVVAVEPFKENIRLFHKTMQLNTVTDKVTLITDALGEKVGVGRLRYPQPSGNMGAAYVDPVKLSDVGPGDTDLVRIVRLDDVIPAVTFQRAVVKLDVQGDESKVLKGARRFFSQINVQFLFMHWIPSQDKLQFKMTESFLRQYGMEPAKSVKDNILYSDSDLTDDINFIVWRKIGVAKP</sequence>
<dbReference type="Gene3D" id="3.40.50.150">
    <property type="entry name" value="Vaccinia Virus protein VP39"/>
    <property type="match status" value="1"/>
</dbReference>
<evidence type="ECO:0000259" key="3">
    <source>
        <dbReference type="Pfam" id="PF05050"/>
    </source>
</evidence>
<feature type="compositionally biased region" description="Polar residues" evidence="1">
    <location>
        <begin position="276"/>
        <end position="295"/>
    </location>
</feature>
<feature type="compositionally biased region" description="Low complexity" evidence="1">
    <location>
        <begin position="511"/>
        <end position="536"/>
    </location>
</feature>
<feature type="compositionally biased region" description="Low complexity" evidence="1">
    <location>
        <begin position="250"/>
        <end position="265"/>
    </location>
</feature>
<evidence type="ECO:0000256" key="2">
    <source>
        <dbReference type="SAM" id="Phobius"/>
    </source>
</evidence>
<evidence type="ECO:0000313" key="4">
    <source>
        <dbReference type="EMBL" id="KAK7100391.1"/>
    </source>
</evidence>
<keyword evidence="2" id="KW-0472">Membrane</keyword>
<dbReference type="Proteomes" id="UP001374579">
    <property type="component" value="Unassembled WGS sequence"/>
</dbReference>
<evidence type="ECO:0000256" key="1">
    <source>
        <dbReference type="SAM" id="MobiDB-lite"/>
    </source>
</evidence>
<dbReference type="InterPro" id="IPR006342">
    <property type="entry name" value="FkbM_mtfrase"/>
</dbReference>
<keyword evidence="2" id="KW-0812">Transmembrane</keyword>
<feature type="domain" description="Methyltransferase FkbM" evidence="3">
    <location>
        <begin position="759"/>
        <end position="904"/>
    </location>
</feature>
<feature type="region of interest" description="Disordered" evidence="1">
    <location>
        <begin position="631"/>
        <end position="666"/>
    </location>
</feature>
<dbReference type="InterPro" id="IPR052514">
    <property type="entry name" value="SAM-dependent_MTase"/>
</dbReference>
<dbReference type="PANTHER" id="PTHR34203">
    <property type="entry name" value="METHYLTRANSFERASE, FKBM FAMILY PROTEIN"/>
    <property type="match status" value="1"/>
</dbReference>
<feature type="compositionally biased region" description="Basic and acidic residues" evidence="1">
    <location>
        <begin position="606"/>
        <end position="615"/>
    </location>
</feature>
<name>A0AAN9B6U8_9CAEN</name>
<dbReference type="InterPro" id="IPR029063">
    <property type="entry name" value="SAM-dependent_MTases_sf"/>
</dbReference>
<feature type="compositionally biased region" description="Basic and acidic residues" evidence="1">
    <location>
        <begin position="215"/>
        <end position="227"/>
    </location>
</feature>
<dbReference type="AlphaFoldDB" id="A0AAN9B6U8"/>
<feature type="compositionally biased region" description="Low complexity" evidence="1">
    <location>
        <begin position="306"/>
        <end position="343"/>
    </location>
</feature>
<feature type="region of interest" description="Disordered" evidence="1">
    <location>
        <begin position="250"/>
        <end position="357"/>
    </location>
</feature>
<gene>
    <name evidence="4" type="ORF">V1264_023352</name>
</gene>
<accession>A0AAN9B6U8</accession>
<feature type="compositionally biased region" description="Basic and acidic residues" evidence="1">
    <location>
        <begin position="631"/>
        <end position="645"/>
    </location>
</feature>
<dbReference type="NCBIfam" id="TIGR01444">
    <property type="entry name" value="fkbM_fam"/>
    <property type="match status" value="1"/>
</dbReference>
<feature type="compositionally biased region" description="Acidic residues" evidence="1">
    <location>
        <begin position="164"/>
        <end position="174"/>
    </location>
</feature>
<feature type="compositionally biased region" description="Polar residues" evidence="1">
    <location>
        <begin position="189"/>
        <end position="205"/>
    </location>
</feature>
<protein>
    <recommendedName>
        <fullName evidence="3">Methyltransferase FkbM domain-containing protein</fullName>
    </recommendedName>
</protein>
<feature type="region of interest" description="Disordered" evidence="1">
    <location>
        <begin position="501"/>
        <end position="615"/>
    </location>
</feature>
<feature type="region of interest" description="Disordered" evidence="1">
    <location>
        <begin position="120"/>
        <end position="234"/>
    </location>
</feature>
<dbReference type="SUPFAM" id="SSF53335">
    <property type="entry name" value="S-adenosyl-L-methionine-dependent methyltransferases"/>
    <property type="match status" value="1"/>
</dbReference>
<feature type="compositionally biased region" description="Basic and acidic residues" evidence="1">
    <location>
        <begin position="542"/>
        <end position="551"/>
    </location>
</feature>
<dbReference type="PANTHER" id="PTHR34203:SF15">
    <property type="entry name" value="SLL1173 PROTEIN"/>
    <property type="match status" value="1"/>
</dbReference>
<evidence type="ECO:0000313" key="5">
    <source>
        <dbReference type="Proteomes" id="UP001374579"/>
    </source>
</evidence>